<gene>
    <name evidence="1" type="ORF">ACJEBI_16425</name>
</gene>
<reference evidence="1 2" key="1">
    <citation type="submission" date="2024-11" db="EMBL/GenBank/DDBJ databases">
        <authorList>
            <person name="Lucas J.A."/>
        </authorList>
    </citation>
    <scope>NUCLEOTIDE SEQUENCE [LARGE SCALE GENOMIC DNA]</scope>
    <source>
        <strain evidence="1 2">Z 5.4</strain>
    </source>
</reference>
<organism evidence="1 2">
    <name type="scientific">Bacillus salipaludis</name>
    <dbReference type="NCBI Taxonomy" id="2547811"/>
    <lineage>
        <taxon>Bacteria</taxon>
        <taxon>Bacillati</taxon>
        <taxon>Bacillota</taxon>
        <taxon>Bacilli</taxon>
        <taxon>Bacillales</taxon>
        <taxon>Bacillaceae</taxon>
        <taxon>Bacillus</taxon>
    </lineage>
</organism>
<evidence type="ECO:0008006" key="3">
    <source>
        <dbReference type="Google" id="ProtNLM"/>
    </source>
</evidence>
<keyword evidence="2" id="KW-1185">Reference proteome</keyword>
<dbReference type="RefSeq" id="WP_406581681.1">
    <property type="nucleotide sequence ID" value="NZ_JBJHQH010000012.1"/>
</dbReference>
<comment type="caution">
    <text evidence="1">The sequence shown here is derived from an EMBL/GenBank/DDBJ whole genome shotgun (WGS) entry which is preliminary data.</text>
</comment>
<evidence type="ECO:0000313" key="1">
    <source>
        <dbReference type="EMBL" id="MFK9093060.1"/>
    </source>
</evidence>
<dbReference type="Proteomes" id="UP001623041">
    <property type="component" value="Unassembled WGS sequence"/>
</dbReference>
<evidence type="ECO:0000313" key="2">
    <source>
        <dbReference type="Proteomes" id="UP001623041"/>
    </source>
</evidence>
<name>A0ABW8RLH5_9BACI</name>
<protein>
    <recommendedName>
        <fullName evidence="3">Lipoprotein</fullName>
    </recommendedName>
</protein>
<dbReference type="EMBL" id="JBJHQH010000012">
    <property type="protein sequence ID" value="MFK9093060.1"/>
    <property type="molecule type" value="Genomic_DNA"/>
</dbReference>
<sequence length="150" mass="16921">MISNLSIIFTIVAALIGCSSKGPIEFDLKQLTRVDVQILTDENSDNEIIITEEEKIKALREVFANIDWEQNVKAKMSRKEDVKATLFFTFDKNMPERLVEYFIWFNQGNASATIIDKEKNTYGTLDKENAKTLKDILLKDHGDGSAGSNG</sequence>
<proteinExistence type="predicted"/>
<accession>A0ABW8RLH5</accession>